<organism evidence="9 10">
    <name type="scientific">Hordeum vulgare subsp. vulgare</name>
    <name type="common">Domesticated barley</name>
    <dbReference type="NCBI Taxonomy" id="112509"/>
    <lineage>
        <taxon>Eukaryota</taxon>
        <taxon>Viridiplantae</taxon>
        <taxon>Streptophyta</taxon>
        <taxon>Embryophyta</taxon>
        <taxon>Tracheophyta</taxon>
        <taxon>Spermatophyta</taxon>
        <taxon>Magnoliopsida</taxon>
        <taxon>Liliopsida</taxon>
        <taxon>Poales</taxon>
        <taxon>Poaceae</taxon>
        <taxon>BOP clade</taxon>
        <taxon>Pooideae</taxon>
        <taxon>Triticodae</taxon>
        <taxon>Triticeae</taxon>
        <taxon>Hordeinae</taxon>
        <taxon>Hordeum</taxon>
    </lineage>
</organism>
<dbReference type="InterPro" id="IPR002610">
    <property type="entry name" value="Peptidase_S54_rhomboid-like"/>
</dbReference>
<accession>A0A8I6Y4U6</accession>
<dbReference type="InterPro" id="IPR022764">
    <property type="entry name" value="Peptidase_S54_rhomboid_dom"/>
</dbReference>
<dbReference type="Gramene" id="HORVU.MOREX.r3.4HG0413800.1">
    <property type="protein sequence ID" value="HORVU.MOREX.r3.4HG0413800.1"/>
    <property type="gene ID" value="HORVU.MOREX.r3.4HG0413800"/>
</dbReference>
<evidence type="ECO:0000256" key="7">
    <source>
        <dbReference type="SAM" id="MobiDB-lite"/>
    </source>
</evidence>
<feature type="transmembrane region" description="Helical" evidence="6">
    <location>
        <begin position="267"/>
        <end position="288"/>
    </location>
</feature>
<protein>
    <recommendedName>
        <fullName evidence="6">RHOMBOID-like protein</fullName>
        <ecNumber evidence="6">3.4.21.105</ecNumber>
    </recommendedName>
</protein>
<keyword evidence="6" id="KW-0645">Protease</keyword>
<sequence>MPHGPSTFLPASQQPTARCRVRRPAPRVFILPTLPLLSPSSCAPSSHTSLLLQSQRHRFLHTTRRKGSSSVVRSTATAQVVQPAAMATSRADVEKGGSSPRKQDKGKVPAPLYPQHEGEREWTPWLVPSILVANITVFTIAMYYNNCPAHNAKPGRDGHCVAGFLHRFSFQPLRQNPLLGPSSATLVKMGALVWDKVVHGHQGWRLFSCMWMHAGVLHLVANMLSLLFIGLRLEQQFGYVRIGGIYLISGVGGSVLSSLFIRSAVSVGASGALFGLLGAMLAELVSNWTIYTNKVAAVTTLLFVIAVNLVLGILPHVNNFAHIGGFLTGFLLGFVLLMRPHFGWMERYRLPAGSPCTARKYLPYQWALMAVALALAVAGFAIGLAMVFRGANANSSCGWCHYLSCVPTASWTCAN</sequence>
<feature type="transmembrane region" description="Helical" evidence="6">
    <location>
        <begin position="366"/>
        <end position="388"/>
    </location>
</feature>
<evidence type="ECO:0000256" key="6">
    <source>
        <dbReference type="RuleBase" id="RU362115"/>
    </source>
</evidence>
<dbReference type="GO" id="GO:0006508">
    <property type="term" value="P:proteolysis"/>
    <property type="evidence" value="ECO:0007669"/>
    <property type="project" value="UniProtKB-KW"/>
</dbReference>
<proteinExistence type="inferred from homology"/>
<keyword evidence="10" id="KW-1185">Reference proteome</keyword>
<evidence type="ECO:0000256" key="5">
    <source>
        <dbReference type="ARBA" id="ARBA00023136"/>
    </source>
</evidence>
<dbReference type="GeneID" id="123449923"/>
<feature type="domain" description="Peptidase S54 rhomboid" evidence="8">
    <location>
        <begin position="201"/>
        <end position="338"/>
    </location>
</feature>
<dbReference type="KEGG" id="hvg:123449923"/>
<evidence type="ECO:0000313" key="9">
    <source>
        <dbReference type="EnsemblPlants" id="HORVU.MOREX.r3.4HG0413800.1"/>
    </source>
</evidence>
<evidence type="ECO:0000259" key="8">
    <source>
        <dbReference type="Pfam" id="PF01694"/>
    </source>
</evidence>
<keyword evidence="3 6" id="KW-0812">Transmembrane</keyword>
<reference evidence="10" key="1">
    <citation type="journal article" date="2012" name="Nature">
        <title>A physical, genetic and functional sequence assembly of the barley genome.</title>
        <authorList>
            <consortium name="The International Barley Genome Sequencing Consortium"/>
            <person name="Mayer K.F."/>
            <person name="Waugh R."/>
            <person name="Brown J.W."/>
            <person name="Schulman A."/>
            <person name="Langridge P."/>
            <person name="Platzer M."/>
            <person name="Fincher G.B."/>
            <person name="Muehlbauer G.J."/>
            <person name="Sato K."/>
            <person name="Close T.J."/>
            <person name="Wise R.P."/>
            <person name="Stein N."/>
        </authorList>
    </citation>
    <scope>NUCLEOTIDE SEQUENCE [LARGE SCALE GENOMIC DNA]</scope>
    <source>
        <strain evidence="10">cv. Morex</strain>
    </source>
</reference>
<feature type="transmembrane region" description="Helical" evidence="6">
    <location>
        <begin position="210"/>
        <end position="231"/>
    </location>
</feature>
<dbReference type="SUPFAM" id="SSF144091">
    <property type="entry name" value="Rhomboid-like"/>
    <property type="match status" value="1"/>
</dbReference>
<dbReference type="GO" id="GO:0004252">
    <property type="term" value="F:serine-type endopeptidase activity"/>
    <property type="evidence" value="ECO:0007669"/>
    <property type="project" value="InterPro"/>
</dbReference>
<feature type="compositionally biased region" description="Basic and acidic residues" evidence="7">
    <location>
        <begin position="91"/>
        <end position="107"/>
    </location>
</feature>
<dbReference type="RefSeq" id="XP_044983227.1">
    <property type="nucleotide sequence ID" value="XM_045127292.1"/>
</dbReference>
<dbReference type="Gramene" id="HORVU.MOREX.r2.4HG0344860.1">
    <property type="protein sequence ID" value="HORVU.MOREX.r2.4HG0344860.1"/>
    <property type="gene ID" value="HORVU.MOREX.r2.4HG0344860"/>
</dbReference>
<reference evidence="9" key="2">
    <citation type="submission" date="2020-10" db="EMBL/GenBank/DDBJ databases">
        <authorList>
            <person name="Scholz U."/>
            <person name="Mascher M."/>
            <person name="Fiebig A."/>
        </authorList>
    </citation>
    <scope>NUCLEOTIDE SEQUENCE [LARGE SCALE GENOMIC DNA]</scope>
    <source>
        <strain evidence="9">cv. Morex</strain>
    </source>
</reference>
<comment type="subcellular location">
    <subcellularLocation>
        <location evidence="1 6">Membrane</location>
        <topology evidence="1 6">Multi-pass membrane protein</topology>
    </subcellularLocation>
</comment>
<keyword evidence="6" id="KW-0720">Serine protease</keyword>
<feature type="region of interest" description="Disordered" evidence="7">
    <location>
        <begin position="62"/>
        <end position="114"/>
    </location>
</feature>
<comment type="function">
    <text evidence="6">Serine protease involved in intramembrane proteolysis.</text>
</comment>
<comment type="catalytic activity">
    <reaction evidence="6">
        <text>Cleaves type-1 transmembrane domains using a catalytic dyad composed of serine and histidine that are contributed by different transmembrane domains.</text>
        <dbReference type="EC" id="3.4.21.105"/>
    </reaction>
</comment>
<dbReference type="PANTHER" id="PTHR22936:SF108">
    <property type="entry name" value="RHOMBOID-LIKE PROTEIN"/>
    <property type="match status" value="1"/>
</dbReference>
<dbReference type="SMR" id="A0A8I6Y4U6"/>
<comment type="caution">
    <text evidence="6">Lacks conserved residue(s) required for the propagation of feature annotation.</text>
</comment>
<name>A0A8I6Y4U6_HORVV</name>
<evidence type="ECO:0000313" key="10">
    <source>
        <dbReference type="Proteomes" id="UP000011116"/>
    </source>
</evidence>
<reference evidence="9" key="3">
    <citation type="submission" date="2022-01" db="UniProtKB">
        <authorList>
            <consortium name="EnsemblPlants"/>
        </authorList>
    </citation>
    <scope>IDENTIFICATION</scope>
    <source>
        <strain evidence="9">subsp. vulgare</strain>
    </source>
</reference>
<keyword evidence="5 6" id="KW-0472">Membrane</keyword>
<dbReference type="Pfam" id="PF01694">
    <property type="entry name" value="Rhomboid"/>
    <property type="match status" value="1"/>
</dbReference>
<dbReference type="OrthoDB" id="418595at2759"/>
<dbReference type="GO" id="GO:0016020">
    <property type="term" value="C:membrane"/>
    <property type="evidence" value="ECO:0007669"/>
    <property type="project" value="UniProtKB-SubCell"/>
</dbReference>
<evidence type="ECO:0000256" key="1">
    <source>
        <dbReference type="ARBA" id="ARBA00004141"/>
    </source>
</evidence>
<feature type="transmembrane region" description="Helical" evidence="6">
    <location>
        <begin position="295"/>
        <end position="314"/>
    </location>
</feature>
<dbReference type="EC" id="3.4.21.105" evidence="6"/>
<evidence type="ECO:0000256" key="3">
    <source>
        <dbReference type="ARBA" id="ARBA00022692"/>
    </source>
</evidence>
<dbReference type="PANTHER" id="PTHR22936">
    <property type="entry name" value="RHOMBOID-RELATED"/>
    <property type="match status" value="1"/>
</dbReference>
<comment type="similarity">
    <text evidence="2 6">Belongs to the peptidase S54 family.</text>
</comment>
<gene>
    <name evidence="9" type="primary">LOC123449923</name>
</gene>
<dbReference type="Proteomes" id="UP000011116">
    <property type="component" value="Chromosome 4H"/>
</dbReference>
<dbReference type="Gene3D" id="1.20.1540.10">
    <property type="entry name" value="Rhomboid-like"/>
    <property type="match status" value="1"/>
</dbReference>
<dbReference type="InterPro" id="IPR035952">
    <property type="entry name" value="Rhomboid-like_sf"/>
</dbReference>
<feature type="transmembrane region" description="Helical" evidence="6">
    <location>
        <begin position="320"/>
        <end position="338"/>
    </location>
</feature>
<evidence type="ECO:0000256" key="2">
    <source>
        <dbReference type="ARBA" id="ARBA00009045"/>
    </source>
</evidence>
<evidence type="ECO:0000256" key="4">
    <source>
        <dbReference type="ARBA" id="ARBA00022989"/>
    </source>
</evidence>
<keyword evidence="4 6" id="KW-1133">Transmembrane helix</keyword>
<feature type="transmembrane region" description="Helical" evidence="6">
    <location>
        <begin position="243"/>
        <end position="261"/>
    </location>
</feature>
<dbReference type="EnsemblPlants" id="HORVU.MOREX.r3.4HG0413800.1">
    <property type="protein sequence ID" value="HORVU.MOREX.r3.4HG0413800.1"/>
    <property type="gene ID" value="HORVU.MOREX.r3.4HG0413800"/>
</dbReference>
<dbReference type="AlphaFoldDB" id="A0A8I6Y4U6"/>
<keyword evidence="6" id="KW-0378">Hydrolase</keyword>
<feature type="compositionally biased region" description="Polar residues" evidence="7">
    <location>
        <begin position="68"/>
        <end position="80"/>
    </location>
</feature>